<name>A0ACA9QGD9_9GLOM</name>
<comment type="caution">
    <text evidence="1">The sequence shown here is derived from an EMBL/GenBank/DDBJ whole genome shotgun (WGS) entry which is preliminary data.</text>
</comment>
<evidence type="ECO:0000313" key="2">
    <source>
        <dbReference type="Proteomes" id="UP000789525"/>
    </source>
</evidence>
<accession>A0ACA9QGD9</accession>
<organism evidence="1 2">
    <name type="scientific">Acaulospora colombiana</name>
    <dbReference type="NCBI Taxonomy" id="27376"/>
    <lineage>
        <taxon>Eukaryota</taxon>
        <taxon>Fungi</taxon>
        <taxon>Fungi incertae sedis</taxon>
        <taxon>Mucoromycota</taxon>
        <taxon>Glomeromycotina</taxon>
        <taxon>Glomeromycetes</taxon>
        <taxon>Diversisporales</taxon>
        <taxon>Acaulosporaceae</taxon>
        <taxon>Acaulospora</taxon>
    </lineage>
</organism>
<proteinExistence type="predicted"/>
<sequence>MSKNDSDNSPSTESPIGRIALHTAVDIEDLRINHFPLTLTKSSKDCIQTRSILVTLQLGGDEDDADAAFTDDSDISI</sequence>
<keyword evidence="2" id="KW-1185">Reference proteome</keyword>
<reference evidence="1" key="1">
    <citation type="submission" date="2021-06" db="EMBL/GenBank/DDBJ databases">
        <authorList>
            <person name="Kallberg Y."/>
            <person name="Tangrot J."/>
            <person name="Rosling A."/>
        </authorList>
    </citation>
    <scope>NUCLEOTIDE SEQUENCE</scope>
    <source>
        <strain evidence="1">CL356</strain>
    </source>
</reference>
<evidence type="ECO:0000313" key="1">
    <source>
        <dbReference type="EMBL" id="CAG8749056.1"/>
    </source>
</evidence>
<feature type="non-terminal residue" evidence="1">
    <location>
        <position position="77"/>
    </location>
</feature>
<dbReference type="Proteomes" id="UP000789525">
    <property type="component" value="Unassembled WGS sequence"/>
</dbReference>
<gene>
    <name evidence="1" type="ORF">ACOLOM_LOCUS12605</name>
</gene>
<protein>
    <submittedName>
        <fullName evidence="1">13228_t:CDS:1</fullName>
    </submittedName>
</protein>
<dbReference type="EMBL" id="CAJVPT010052113">
    <property type="protein sequence ID" value="CAG8749056.1"/>
    <property type="molecule type" value="Genomic_DNA"/>
</dbReference>